<accession>I1QW39</accession>
<reference evidence="4 5" key="2">
    <citation type="submission" date="2018-04" db="EMBL/GenBank/DDBJ databases">
        <title>OglaRS2 (Oryza glaberrima Reference Sequence Version 2).</title>
        <authorList>
            <person name="Zhang J."/>
            <person name="Kudrna D."/>
            <person name="Lee S."/>
            <person name="Talag J."/>
            <person name="Rajasekar S."/>
            <person name="Wing R.A."/>
        </authorList>
    </citation>
    <scope>NUCLEOTIDE SEQUENCE [LARGE SCALE GENOMIC DNA]</scope>
    <source>
        <strain evidence="4 5">cv. IRGC 96717</strain>
    </source>
</reference>
<dbReference type="AlphaFoldDB" id="I1QW39"/>
<evidence type="ECO:0000313" key="5">
    <source>
        <dbReference type="Proteomes" id="UP000007306"/>
    </source>
</evidence>
<evidence type="ECO:0000313" key="4">
    <source>
        <dbReference type="EnsemblPlants" id="ORGLA10G0142200.1"/>
    </source>
</evidence>
<keyword evidence="1" id="KW-0547">Nucleotide-binding</keyword>
<dbReference type="eggNOG" id="KOG0357">
    <property type="taxonomic scope" value="Eukaryota"/>
</dbReference>
<dbReference type="Gramene" id="ORGLA10G0142200.1">
    <property type="protein sequence ID" value="ORGLA10G0142200.1"/>
    <property type="gene ID" value="ORGLA10G0142200"/>
</dbReference>
<evidence type="ECO:0000256" key="3">
    <source>
        <dbReference type="ARBA" id="ARBA00023186"/>
    </source>
</evidence>
<dbReference type="InterPro" id="IPR017998">
    <property type="entry name" value="Chaperone_TCP-1"/>
</dbReference>
<dbReference type="Pfam" id="PF00118">
    <property type="entry name" value="Cpn60_TCP1"/>
    <property type="match status" value="1"/>
</dbReference>
<dbReference type="InterPro" id="IPR027413">
    <property type="entry name" value="GROEL-like_equatorial_sf"/>
</dbReference>
<evidence type="ECO:0000256" key="1">
    <source>
        <dbReference type="ARBA" id="ARBA00022741"/>
    </source>
</evidence>
<protein>
    <submittedName>
        <fullName evidence="4">Uncharacterized protein</fullName>
    </submittedName>
</protein>
<dbReference type="Proteomes" id="UP000007306">
    <property type="component" value="Chromosome 10"/>
</dbReference>
<organism evidence="4 5">
    <name type="scientific">Oryza glaberrima</name>
    <name type="common">African rice</name>
    <dbReference type="NCBI Taxonomy" id="4538"/>
    <lineage>
        <taxon>Eukaryota</taxon>
        <taxon>Viridiplantae</taxon>
        <taxon>Streptophyta</taxon>
        <taxon>Embryophyta</taxon>
        <taxon>Tracheophyta</taxon>
        <taxon>Spermatophyta</taxon>
        <taxon>Magnoliopsida</taxon>
        <taxon>Liliopsida</taxon>
        <taxon>Poales</taxon>
        <taxon>Poaceae</taxon>
        <taxon>BOP clade</taxon>
        <taxon>Oryzoideae</taxon>
        <taxon>Oryzeae</taxon>
        <taxon>Oryzinae</taxon>
        <taxon>Oryza</taxon>
    </lineage>
</organism>
<dbReference type="OMA" id="CIRTNGI"/>
<dbReference type="SUPFAM" id="SSF48592">
    <property type="entry name" value="GroEL equatorial domain-like"/>
    <property type="match status" value="1"/>
</dbReference>
<dbReference type="Gene3D" id="1.10.560.10">
    <property type="entry name" value="GroEL-like equatorial domain"/>
    <property type="match status" value="1"/>
</dbReference>
<evidence type="ECO:0000256" key="2">
    <source>
        <dbReference type="ARBA" id="ARBA00022840"/>
    </source>
</evidence>
<keyword evidence="3" id="KW-0143">Chaperone</keyword>
<proteinExistence type="predicted"/>
<reference evidence="4" key="1">
    <citation type="submission" date="2015-06" db="UniProtKB">
        <authorList>
            <consortium name="EnsemblPlants"/>
        </authorList>
    </citation>
    <scope>IDENTIFICATION</scope>
</reference>
<dbReference type="STRING" id="4538.I1QW39"/>
<sequence>GALDGIPLALAENSGLPPFDTLTAVNPQQVKLFFCQPPELPLQDSNPHHGIDCNCVRTNGIREQNKQQQIVLTTQVVKMILKIDDIITPSDC</sequence>
<keyword evidence="2" id="KW-0067">ATP-binding</keyword>
<dbReference type="EnsemblPlants" id="ORGLA10G0142200.1">
    <property type="protein sequence ID" value="ORGLA10G0142200.1"/>
    <property type="gene ID" value="ORGLA10G0142200"/>
</dbReference>
<dbReference type="GO" id="GO:0140662">
    <property type="term" value="F:ATP-dependent protein folding chaperone"/>
    <property type="evidence" value="ECO:0007669"/>
    <property type="project" value="InterPro"/>
</dbReference>
<dbReference type="GO" id="GO:0005524">
    <property type="term" value="F:ATP binding"/>
    <property type="evidence" value="ECO:0007669"/>
    <property type="project" value="UniProtKB-KW"/>
</dbReference>
<dbReference type="InterPro" id="IPR002423">
    <property type="entry name" value="Cpn60/GroEL/TCP-1"/>
</dbReference>
<name>I1QW39_ORYGL</name>
<dbReference type="PANTHER" id="PTHR11353">
    <property type="entry name" value="CHAPERONIN"/>
    <property type="match status" value="1"/>
</dbReference>
<keyword evidence="5" id="KW-1185">Reference proteome</keyword>
<dbReference type="HOGENOM" id="CLU_2419560_0_0_1"/>